<dbReference type="EMBL" id="LT828648">
    <property type="protein sequence ID" value="SLM49640.1"/>
    <property type="molecule type" value="Genomic_DNA"/>
</dbReference>
<dbReference type="KEGG" id="nja:NSJP_3473"/>
<evidence type="ECO:0000313" key="2">
    <source>
        <dbReference type="EMBL" id="SLM49640.1"/>
    </source>
</evidence>
<dbReference type="SUPFAM" id="SSF49313">
    <property type="entry name" value="Cadherin-like"/>
    <property type="match status" value="6"/>
</dbReference>
<dbReference type="PANTHER" id="PTHR37494">
    <property type="entry name" value="HEMAGGLUTININ"/>
    <property type="match status" value="1"/>
</dbReference>
<name>A0A1W1I9H2_9BACT</name>
<dbReference type="Proteomes" id="UP000192042">
    <property type="component" value="Chromosome I"/>
</dbReference>
<keyword evidence="3" id="KW-1185">Reference proteome</keyword>
<protein>
    <submittedName>
        <fullName evidence="2">Uncharacterized protein</fullName>
    </submittedName>
</protein>
<dbReference type="InterPro" id="IPR015919">
    <property type="entry name" value="Cadherin-like_sf"/>
</dbReference>
<dbReference type="AlphaFoldDB" id="A0A1W1I9H2"/>
<gene>
    <name evidence="2" type="ORF">NSJP_3473</name>
</gene>
<reference evidence="2 3" key="1">
    <citation type="submission" date="2017-03" db="EMBL/GenBank/DDBJ databases">
        <authorList>
            <person name="Afonso C.L."/>
            <person name="Miller P.J."/>
            <person name="Scott M.A."/>
            <person name="Spackman E."/>
            <person name="Goraichik I."/>
            <person name="Dimitrov K.M."/>
            <person name="Suarez D.L."/>
            <person name="Swayne D.E."/>
        </authorList>
    </citation>
    <scope>NUCLEOTIDE SEQUENCE [LARGE SCALE GENOMIC DNA]</scope>
    <source>
        <strain evidence="2">Genome sequencing of Nitrospira japonica strain NJ11</strain>
    </source>
</reference>
<evidence type="ECO:0000313" key="3">
    <source>
        <dbReference type="Proteomes" id="UP000192042"/>
    </source>
</evidence>
<organism evidence="2 3">
    <name type="scientific">Nitrospira japonica</name>
    <dbReference type="NCBI Taxonomy" id="1325564"/>
    <lineage>
        <taxon>Bacteria</taxon>
        <taxon>Pseudomonadati</taxon>
        <taxon>Nitrospirota</taxon>
        <taxon>Nitrospiria</taxon>
        <taxon>Nitrospirales</taxon>
        <taxon>Nitrospiraceae</taxon>
        <taxon>Nitrospira</taxon>
    </lineage>
</organism>
<dbReference type="Gene3D" id="2.60.40.10">
    <property type="entry name" value="Immunoglobulins"/>
    <property type="match status" value="8"/>
</dbReference>
<sequence>MSAFQAFSDLRTITFLFLALIFSLNGCNDVSEAPAPPPGPAALEIASGSPLPNGSTGIRYSTTLAASGGNPAYSWSLAAGSPALPNGLSLSPTGVISGTPTTIQTVTPKFQVVDSSAPTQQIAQKSLTISINAVPQPTISAPAVLPNGIVGHAYPQTQLTASGGTPPYTGWTVNPALPGGLVFNTSTGTISGTPTATNNQSHTFTVTDSFSPTPQDGSRQYTLTISPAPLPLTITTNSPLSNGTVTVAYGPVQLAATGGTPPLTWSIASGSLPPGLQLNQNTGTISGTPTTAGTSTATIRVQDAGSPQQSAQKPFSITVGLPGPPIITTTSLPNGTFNNTYNQTLQVTGGVSPRTWGVTSGSLPPGLGLNASTGVISGTATQTGTFSFTVQVTDVIPQSDSQSLSITITAPAPPQITTSSLPNGTVTQTYPSTTLQASGGTAPLVWDQVVQPALPNGLSWSAATHTITGSPLNGSQGTTSHTFSVRDSTNPSQTATRTLSITINLPSPPNITTTSASLLPNGVVTNAYSRTIQASGGTGSLKWSIQSGSLPTGLNPINESTGVISGTPSAPGTFNFTVRVTDTLNQTDDQPLSIVIGLPAPPNITTASLPNGTMLSAYNQTVQATGGTGAITWSISTGSLPTGLNPINPATGLISGTPLLAGTSNFTVRATDTLNQFDDQPLSITIDLPAPPNITTTSLQNGIAGQIYSQQVQAHGGIGNLTWSISAGALPPGLDIDQTTGVISGTPTDPGVGPFSFTVQVTDTVPQSDTQALSITINP</sequence>
<dbReference type="PANTHER" id="PTHR37494:SF1">
    <property type="entry name" value="STAPHYLOCOCCUS AUREUS SURFACE PROTEIN A"/>
    <property type="match status" value="1"/>
</dbReference>
<proteinExistence type="predicted"/>
<dbReference type="STRING" id="1325564.NSJP_3473"/>
<dbReference type="GO" id="GO:0016020">
    <property type="term" value="C:membrane"/>
    <property type="evidence" value="ECO:0007669"/>
    <property type="project" value="InterPro"/>
</dbReference>
<dbReference type="RefSeq" id="WP_172834394.1">
    <property type="nucleotide sequence ID" value="NZ_LT828648.1"/>
</dbReference>
<dbReference type="Pfam" id="PF05345">
    <property type="entry name" value="He_PIG"/>
    <property type="match status" value="8"/>
</dbReference>
<dbReference type="InterPro" id="IPR013783">
    <property type="entry name" value="Ig-like_fold"/>
</dbReference>
<evidence type="ECO:0000256" key="1">
    <source>
        <dbReference type="SAM" id="MobiDB-lite"/>
    </source>
</evidence>
<accession>A0A1W1I9H2</accession>
<dbReference type="GO" id="GO:0005509">
    <property type="term" value="F:calcium ion binding"/>
    <property type="evidence" value="ECO:0007669"/>
    <property type="project" value="InterPro"/>
</dbReference>
<feature type="region of interest" description="Disordered" evidence="1">
    <location>
        <begin position="471"/>
        <end position="494"/>
    </location>
</feature>